<sequence length="218" mass="23954">MLMRCHLHGGIAFITRIKTTILALSSEHFIVALLVGAIVLSLFAAWHDIRTRRIPNRLLKWGILYFLAIFIAMAFLLPIASVFKGFLFALLGMVLGGAFLYLPYQYRQVGAGDVKLMMVYGLLLGPKGVILALLNGAIVGGIWALALAWRIGGLKHMFYNMKFMARTVWLSGGKDMGWDLRSEGAIAMPYGVALAAGAIMVCVWQLNLHLGRLFGVDA</sequence>
<comment type="caution">
    <text evidence="4">The sequence shown here is derived from an EMBL/GenBank/DDBJ whole genome shotgun (WGS) entry which is preliminary data.</text>
</comment>
<keyword evidence="2" id="KW-0472">Membrane</keyword>
<feature type="transmembrane region" description="Helical" evidence="2">
    <location>
        <begin position="185"/>
        <end position="204"/>
    </location>
</feature>
<proteinExistence type="inferred from homology"/>
<feature type="domain" description="Prepilin type IV endopeptidase peptidase" evidence="3">
    <location>
        <begin position="38"/>
        <end position="145"/>
    </location>
</feature>
<organism evidence="4 5">
    <name type="scientific">Pseudomethylobacillus aquaticus</name>
    <dbReference type="NCBI Taxonomy" id="2676064"/>
    <lineage>
        <taxon>Bacteria</taxon>
        <taxon>Pseudomonadati</taxon>
        <taxon>Pseudomonadota</taxon>
        <taxon>Betaproteobacteria</taxon>
        <taxon>Nitrosomonadales</taxon>
        <taxon>Methylophilaceae</taxon>
        <taxon>Pseudomethylobacillus</taxon>
    </lineage>
</organism>
<dbReference type="AlphaFoldDB" id="A0A3N0UXV0"/>
<evidence type="ECO:0000313" key="5">
    <source>
        <dbReference type="Proteomes" id="UP000275137"/>
    </source>
</evidence>
<dbReference type="Pfam" id="PF01478">
    <property type="entry name" value="Peptidase_A24"/>
    <property type="match status" value="1"/>
</dbReference>
<dbReference type="GO" id="GO:0004190">
    <property type="term" value="F:aspartic-type endopeptidase activity"/>
    <property type="evidence" value="ECO:0007669"/>
    <property type="project" value="InterPro"/>
</dbReference>
<keyword evidence="5" id="KW-1185">Reference proteome</keyword>
<dbReference type="InterPro" id="IPR050882">
    <property type="entry name" value="Prepilin_peptidase/N-MTase"/>
</dbReference>
<dbReference type="PANTHER" id="PTHR30487">
    <property type="entry name" value="TYPE 4 PREPILIN-LIKE PROTEINS LEADER PEPTIDE-PROCESSING ENZYME"/>
    <property type="match status" value="1"/>
</dbReference>
<dbReference type="GO" id="GO:0006465">
    <property type="term" value="P:signal peptide processing"/>
    <property type="evidence" value="ECO:0007669"/>
    <property type="project" value="TreeGrafter"/>
</dbReference>
<keyword evidence="2" id="KW-1133">Transmembrane helix</keyword>
<protein>
    <recommendedName>
        <fullName evidence="3">Prepilin type IV endopeptidase peptidase domain-containing protein</fullName>
    </recommendedName>
</protein>
<gene>
    <name evidence="4" type="ORF">ED236_10695</name>
</gene>
<reference evidence="4 5" key="1">
    <citation type="submission" date="2018-10" db="EMBL/GenBank/DDBJ databases">
        <authorList>
            <person name="Chen W.-M."/>
        </authorList>
    </citation>
    <scope>NUCLEOTIDE SEQUENCE [LARGE SCALE GENOMIC DNA]</scope>
    <source>
        <strain evidence="4 5">H-5</strain>
    </source>
</reference>
<feature type="transmembrane region" description="Helical" evidence="2">
    <location>
        <begin position="28"/>
        <end position="46"/>
    </location>
</feature>
<dbReference type="PANTHER" id="PTHR30487:SF0">
    <property type="entry name" value="PREPILIN LEADER PEPTIDASE_N-METHYLTRANSFERASE-RELATED"/>
    <property type="match status" value="1"/>
</dbReference>
<feature type="transmembrane region" description="Helical" evidence="2">
    <location>
        <begin position="58"/>
        <end position="80"/>
    </location>
</feature>
<feature type="transmembrane region" description="Helical" evidence="2">
    <location>
        <begin position="86"/>
        <end position="104"/>
    </location>
</feature>
<evidence type="ECO:0000313" key="4">
    <source>
        <dbReference type="EMBL" id="ROH85315.1"/>
    </source>
</evidence>
<evidence type="ECO:0000256" key="2">
    <source>
        <dbReference type="SAM" id="Phobius"/>
    </source>
</evidence>
<dbReference type="InterPro" id="IPR000045">
    <property type="entry name" value="Prepilin_IV_endopep_pep"/>
</dbReference>
<dbReference type="Proteomes" id="UP000275137">
    <property type="component" value="Unassembled WGS sequence"/>
</dbReference>
<comment type="similarity">
    <text evidence="1">Belongs to the peptidase A24 family.</text>
</comment>
<name>A0A3N0UXV0_9PROT</name>
<keyword evidence="2" id="KW-0812">Transmembrane</keyword>
<dbReference type="GO" id="GO:0005886">
    <property type="term" value="C:plasma membrane"/>
    <property type="evidence" value="ECO:0007669"/>
    <property type="project" value="TreeGrafter"/>
</dbReference>
<dbReference type="EMBL" id="RJVP01000006">
    <property type="protein sequence ID" value="ROH85315.1"/>
    <property type="molecule type" value="Genomic_DNA"/>
</dbReference>
<evidence type="ECO:0000259" key="3">
    <source>
        <dbReference type="Pfam" id="PF01478"/>
    </source>
</evidence>
<feature type="transmembrane region" description="Helical" evidence="2">
    <location>
        <begin position="116"/>
        <end position="149"/>
    </location>
</feature>
<dbReference type="Gene3D" id="1.20.120.1220">
    <property type="match status" value="1"/>
</dbReference>
<accession>A0A3N0UXV0</accession>
<evidence type="ECO:0000256" key="1">
    <source>
        <dbReference type="ARBA" id="ARBA00005801"/>
    </source>
</evidence>